<name>A0A5A7PTX5_STRAF</name>
<dbReference type="GO" id="GO:0005524">
    <property type="term" value="F:ATP binding"/>
    <property type="evidence" value="ECO:0007669"/>
    <property type="project" value="InterPro"/>
</dbReference>
<keyword evidence="7" id="KW-0418">Kinase</keyword>
<reference evidence="8" key="1">
    <citation type="journal article" date="2019" name="Curr. Biol.">
        <title>Genome Sequence of Striga asiatica Provides Insight into the Evolution of Plant Parasitism.</title>
        <authorList>
            <person name="Yoshida S."/>
            <person name="Kim S."/>
            <person name="Wafula E.K."/>
            <person name="Tanskanen J."/>
            <person name="Kim Y.M."/>
            <person name="Honaas L."/>
            <person name="Yang Z."/>
            <person name="Spallek T."/>
            <person name="Conn C.E."/>
            <person name="Ichihashi Y."/>
            <person name="Cheong K."/>
            <person name="Cui S."/>
            <person name="Der J.P."/>
            <person name="Gundlach H."/>
            <person name="Jiao Y."/>
            <person name="Hori C."/>
            <person name="Ishida J.K."/>
            <person name="Kasahara H."/>
            <person name="Kiba T."/>
            <person name="Kim M.S."/>
            <person name="Koo N."/>
            <person name="Laohavisit A."/>
            <person name="Lee Y.H."/>
            <person name="Lumba S."/>
            <person name="McCourt P."/>
            <person name="Mortimer J.C."/>
            <person name="Mutuku J.M."/>
            <person name="Nomura T."/>
            <person name="Sasaki-Sekimoto Y."/>
            <person name="Seto Y."/>
            <person name="Wang Y."/>
            <person name="Wakatake T."/>
            <person name="Sakakibara H."/>
            <person name="Demura T."/>
            <person name="Yamaguchi S."/>
            <person name="Yoneyama K."/>
            <person name="Manabe R.I."/>
            <person name="Nelson D.C."/>
            <person name="Schulman A.H."/>
            <person name="Timko M.P."/>
            <person name="dePamphilis C.W."/>
            <person name="Choi D."/>
            <person name="Shirasu K."/>
        </authorList>
    </citation>
    <scope>NUCLEOTIDE SEQUENCE [LARGE SCALE GENOMIC DNA]</scope>
    <source>
        <strain evidence="8">cv. UVA1</strain>
    </source>
</reference>
<dbReference type="PANTHER" id="PTHR47985:SF17">
    <property type="entry name" value="SERINE_THREONINE-PROTEIN KINASE CDL1-LIKE"/>
    <property type="match status" value="1"/>
</dbReference>
<dbReference type="Gene3D" id="1.10.510.10">
    <property type="entry name" value="Transferase(Phosphotransferase) domain 1"/>
    <property type="match status" value="1"/>
</dbReference>
<comment type="caution">
    <text evidence="7">The sequence shown here is derived from an EMBL/GenBank/DDBJ whole genome shotgun (WGS) entry which is preliminary data.</text>
</comment>
<protein>
    <submittedName>
        <fullName evidence="7">Protein kinase superfamily protein</fullName>
    </submittedName>
</protein>
<dbReference type="InterPro" id="IPR011009">
    <property type="entry name" value="Kinase-like_dom_sf"/>
</dbReference>
<evidence type="ECO:0000256" key="3">
    <source>
        <dbReference type="ARBA" id="ARBA00023136"/>
    </source>
</evidence>
<keyword evidence="7" id="KW-0808">Transferase</keyword>
<dbReference type="PANTHER" id="PTHR47985">
    <property type="entry name" value="OS07G0668900 PROTEIN"/>
    <property type="match status" value="1"/>
</dbReference>
<evidence type="ECO:0000256" key="5">
    <source>
        <dbReference type="SAM" id="MobiDB-lite"/>
    </source>
</evidence>
<dbReference type="AlphaFoldDB" id="A0A5A7PTX5"/>
<dbReference type="Proteomes" id="UP000325081">
    <property type="component" value="Unassembled WGS sequence"/>
</dbReference>
<evidence type="ECO:0000256" key="4">
    <source>
        <dbReference type="ARBA" id="ARBA00023288"/>
    </source>
</evidence>
<feature type="region of interest" description="Disordered" evidence="5">
    <location>
        <begin position="165"/>
        <end position="196"/>
    </location>
</feature>
<keyword evidence="2" id="KW-0723">Serine/threonine-protein kinase</keyword>
<dbReference type="GO" id="GO:0004674">
    <property type="term" value="F:protein serine/threonine kinase activity"/>
    <property type="evidence" value="ECO:0007669"/>
    <property type="project" value="UniProtKB-KW"/>
</dbReference>
<feature type="domain" description="Protein kinase" evidence="6">
    <location>
        <begin position="1"/>
        <end position="196"/>
    </location>
</feature>
<dbReference type="EMBL" id="BKCP01005072">
    <property type="protein sequence ID" value="GER36128.1"/>
    <property type="molecule type" value="Genomic_DNA"/>
</dbReference>
<evidence type="ECO:0000313" key="7">
    <source>
        <dbReference type="EMBL" id="GER36128.1"/>
    </source>
</evidence>
<keyword evidence="4" id="KW-0449">Lipoprotein</keyword>
<dbReference type="Pfam" id="PF00069">
    <property type="entry name" value="Pkinase"/>
    <property type="match status" value="1"/>
</dbReference>
<dbReference type="SUPFAM" id="SSF56112">
    <property type="entry name" value="Protein kinase-like (PK-like)"/>
    <property type="match status" value="1"/>
</dbReference>
<sequence length="196" mass="21748">MKIPFGIAEGLEYLHEKVNPPIIYRDLKSSYILVAEVNNPKLSEYGLAKLVQAGGSKMAGYGYSAPEYEMKGELTLKSDVYSFGVILLELITGRRALDTSRPADEQNLVSWAQPKFRDPSKFPDMADPLLREHFPVMSLNQLVGVAVMPCVSKTSLLLDPSLATSRFSGRGPTRDPYPGQTRLGSKYTSFRDELGR</sequence>
<evidence type="ECO:0000256" key="2">
    <source>
        <dbReference type="ARBA" id="ARBA00022527"/>
    </source>
</evidence>
<dbReference type="GO" id="GO:0005886">
    <property type="term" value="C:plasma membrane"/>
    <property type="evidence" value="ECO:0007669"/>
    <property type="project" value="UniProtKB-SubCell"/>
</dbReference>
<gene>
    <name evidence="7" type="ORF">STAS_12452</name>
</gene>
<proteinExistence type="predicted"/>
<evidence type="ECO:0000259" key="6">
    <source>
        <dbReference type="PROSITE" id="PS50011"/>
    </source>
</evidence>
<keyword evidence="8" id="KW-1185">Reference proteome</keyword>
<evidence type="ECO:0000313" key="8">
    <source>
        <dbReference type="Proteomes" id="UP000325081"/>
    </source>
</evidence>
<comment type="subcellular location">
    <subcellularLocation>
        <location evidence="1">Cell membrane</location>
        <topology evidence="1">Lipid-anchor</topology>
    </subcellularLocation>
</comment>
<dbReference type="OrthoDB" id="4062651at2759"/>
<accession>A0A5A7PTX5</accession>
<organism evidence="7 8">
    <name type="scientific">Striga asiatica</name>
    <name type="common">Asiatic witchweed</name>
    <name type="synonym">Buchnera asiatica</name>
    <dbReference type="NCBI Taxonomy" id="4170"/>
    <lineage>
        <taxon>Eukaryota</taxon>
        <taxon>Viridiplantae</taxon>
        <taxon>Streptophyta</taxon>
        <taxon>Embryophyta</taxon>
        <taxon>Tracheophyta</taxon>
        <taxon>Spermatophyta</taxon>
        <taxon>Magnoliopsida</taxon>
        <taxon>eudicotyledons</taxon>
        <taxon>Gunneridae</taxon>
        <taxon>Pentapetalae</taxon>
        <taxon>asterids</taxon>
        <taxon>lamiids</taxon>
        <taxon>Lamiales</taxon>
        <taxon>Orobanchaceae</taxon>
        <taxon>Buchnereae</taxon>
        <taxon>Striga</taxon>
    </lineage>
</organism>
<dbReference type="InterPro" id="IPR000719">
    <property type="entry name" value="Prot_kinase_dom"/>
</dbReference>
<keyword evidence="3" id="KW-0472">Membrane</keyword>
<evidence type="ECO:0000256" key="1">
    <source>
        <dbReference type="ARBA" id="ARBA00004193"/>
    </source>
</evidence>
<dbReference type="PROSITE" id="PS50011">
    <property type="entry name" value="PROTEIN_KINASE_DOM"/>
    <property type="match status" value="1"/>
</dbReference>